<reference evidence="3" key="2">
    <citation type="journal article" date="2005" name="Nature">
        <title>The map-based sequence of the rice genome.</title>
        <authorList>
            <consortium name="International rice genome sequencing project (IRGSP)"/>
            <person name="Matsumoto T."/>
            <person name="Wu J."/>
            <person name="Kanamori H."/>
            <person name="Katayose Y."/>
            <person name="Fujisawa M."/>
            <person name="Namiki N."/>
            <person name="Mizuno H."/>
            <person name="Yamamoto K."/>
            <person name="Antonio B.A."/>
            <person name="Baba T."/>
            <person name="Sakata K."/>
            <person name="Nagamura Y."/>
            <person name="Aoki H."/>
            <person name="Arikawa K."/>
            <person name="Arita K."/>
            <person name="Bito T."/>
            <person name="Chiden Y."/>
            <person name="Fujitsuka N."/>
            <person name="Fukunaka R."/>
            <person name="Hamada M."/>
            <person name="Harada C."/>
            <person name="Hayashi A."/>
            <person name="Hijishita S."/>
            <person name="Honda M."/>
            <person name="Hosokawa S."/>
            <person name="Ichikawa Y."/>
            <person name="Idonuma A."/>
            <person name="Iijima M."/>
            <person name="Ikeda M."/>
            <person name="Ikeno M."/>
            <person name="Ito K."/>
            <person name="Ito S."/>
            <person name="Ito T."/>
            <person name="Ito Y."/>
            <person name="Ito Y."/>
            <person name="Iwabuchi A."/>
            <person name="Kamiya K."/>
            <person name="Karasawa W."/>
            <person name="Kurita K."/>
            <person name="Katagiri S."/>
            <person name="Kikuta A."/>
            <person name="Kobayashi H."/>
            <person name="Kobayashi N."/>
            <person name="Machita K."/>
            <person name="Maehara T."/>
            <person name="Masukawa M."/>
            <person name="Mizubayashi T."/>
            <person name="Mukai Y."/>
            <person name="Nagasaki H."/>
            <person name="Nagata Y."/>
            <person name="Naito S."/>
            <person name="Nakashima M."/>
            <person name="Nakama Y."/>
            <person name="Nakamichi Y."/>
            <person name="Nakamura M."/>
            <person name="Meguro A."/>
            <person name="Negishi M."/>
            <person name="Ohta I."/>
            <person name="Ohta T."/>
            <person name="Okamoto M."/>
            <person name="Ono N."/>
            <person name="Saji S."/>
            <person name="Sakaguchi M."/>
            <person name="Sakai K."/>
            <person name="Shibata M."/>
            <person name="Shimokawa T."/>
            <person name="Song J."/>
            <person name="Takazaki Y."/>
            <person name="Terasawa K."/>
            <person name="Tsugane M."/>
            <person name="Tsuji K."/>
            <person name="Ueda S."/>
            <person name="Waki K."/>
            <person name="Yamagata H."/>
            <person name="Yamamoto M."/>
            <person name="Yamamoto S."/>
            <person name="Yamane H."/>
            <person name="Yoshiki S."/>
            <person name="Yoshihara R."/>
            <person name="Yukawa K."/>
            <person name="Zhong H."/>
            <person name="Yano M."/>
            <person name="Yuan Q."/>
            <person name="Ouyang S."/>
            <person name="Liu J."/>
            <person name="Jones K.M."/>
            <person name="Gansberger K."/>
            <person name="Moffat K."/>
            <person name="Hill J."/>
            <person name="Bera J."/>
            <person name="Fadrosh D."/>
            <person name="Jin S."/>
            <person name="Johri S."/>
            <person name="Kim M."/>
            <person name="Overton L."/>
            <person name="Reardon M."/>
            <person name="Tsitrin T."/>
            <person name="Vuong H."/>
            <person name="Weaver B."/>
            <person name="Ciecko A."/>
            <person name="Tallon L."/>
            <person name="Jackson J."/>
            <person name="Pai G."/>
            <person name="Aken S.V."/>
            <person name="Utterback T."/>
            <person name="Reidmuller S."/>
            <person name="Feldblyum T."/>
            <person name="Hsiao J."/>
            <person name="Zismann V."/>
            <person name="Iobst S."/>
            <person name="de Vazeille A.R."/>
            <person name="Buell C.R."/>
            <person name="Ying K."/>
            <person name="Li Y."/>
            <person name="Lu T."/>
            <person name="Huang Y."/>
            <person name="Zhao Q."/>
            <person name="Feng Q."/>
            <person name="Zhang L."/>
            <person name="Zhu J."/>
            <person name="Weng Q."/>
            <person name="Mu J."/>
            <person name="Lu Y."/>
            <person name="Fan D."/>
            <person name="Liu Y."/>
            <person name="Guan J."/>
            <person name="Zhang Y."/>
            <person name="Yu S."/>
            <person name="Liu X."/>
            <person name="Zhang Y."/>
            <person name="Hong G."/>
            <person name="Han B."/>
            <person name="Choisne N."/>
            <person name="Demange N."/>
            <person name="Orjeda G."/>
            <person name="Samain S."/>
            <person name="Cattolico L."/>
            <person name="Pelletier E."/>
            <person name="Couloux A."/>
            <person name="Segurens B."/>
            <person name="Wincker P."/>
            <person name="D'Hont A."/>
            <person name="Scarpelli C."/>
            <person name="Weissenbach J."/>
            <person name="Salanoubat M."/>
            <person name="Quetier F."/>
            <person name="Yu Y."/>
            <person name="Kim H.R."/>
            <person name="Rambo T."/>
            <person name="Currie J."/>
            <person name="Collura K."/>
            <person name="Luo M."/>
            <person name="Yang T."/>
            <person name="Ammiraju J.S.S."/>
            <person name="Engler F."/>
            <person name="Soderlund C."/>
            <person name="Wing R.A."/>
            <person name="Palmer L.E."/>
            <person name="de la Bastide M."/>
            <person name="Spiegel L."/>
            <person name="Nascimento L."/>
            <person name="Zutavern T."/>
            <person name="O'Shaughnessy A."/>
            <person name="Dike S."/>
            <person name="Dedhia N."/>
            <person name="Preston R."/>
            <person name="Balija V."/>
            <person name="McCombie W.R."/>
            <person name="Chow T."/>
            <person name="Chen H."/>
            <person name="Chung M."/>
            <person name="Chen C."/>
            <person name="Shaw J."/>
            <person name="Wu H."/>
            <person name="Hsiao K."/>
            <person name="Chao Y."/>
            <person name="Chu M."/>
            <person name="Cheng C."/>
            <person name="Hour A."/>
            <person name="Lee P."/>
            <person name="Lin S."/>
            <person name="Lin Y."/>
            <person name="Liou J."/>
            <person name="Liu S."/>
            <person name="Hsing Y."/>
            <person name="Raghuvanshi S."/>
            <person name="Mohanty A."/>
            <person name="Bharti A.K."/>
            <person name="Gaur A."/>
            <person name="Gupta V."/>
            <person name="Kumar D."/>
            <person name="Ravi V."/>
            <person name="Vij S."/>
            <person name="Kapur A."/>
            <person name="Khurana P."/>
            <person name="Khurana P."/>
            <person name="Khurana J.P."/>
            <person name="Tyagi A.K."/>
            <person name="Gaikwad K."/>
            <person name="Singh A."/>
            <person name="Dalal V."/>
            <person name="Srivastava S."/>
            <person name="Dixit A."/>
            <person name="Pal A.K."/>
            <person name="Ghazi I.A."/>
            <person name="Yadav M."/>
            <person name="Pandit A."/>
            <person name="Bhargava A."/>
            <person name="Sureshbabu K."/>
            <person name="Batra K."/>
            <person name="Sharma T.R."/>
            <person name="Mohapatra T."/>
            <person name="Singh N.K."/>
            <person name="Messing J."/>
            <person name="Nelson A.B."/>
            <person name="Fuks G."/>
            <person name="Kavchok S."/>
            <person name="Keizer G."/>
            <person name="Linton E."/>
            <person name="Llaca V."/>
            <person name="Song R."/>
            <person name="Tanyolac B."/>
            <person name="Young S."/>
            <person name="Ho-Il K."/>
            <person name="Hahn J.H."/>
            <person name="Sangsakoo G."/>
            <person name="Vanavichit A."/>
            <person name="de Mattos Luiz.A.T."/>
            <person name="Zimmer P.D."/>
            <person name="Malone G."/>
            <person name="Dellagostin O."/>
            <person name="de Oliveira A.C."/>
            <person name="Bevan M."/>
            <person name="Bancroft I."/>
            <person name="Minx P."/>
            <person name="Cordum H."/>
            <person name="Wilson R."/>
            <person name="Cheng Z."/>
            <person name="Jin W."/>
            <person name="Jiang J."/>
            <person name="Leong S.A."/>
            <person name="Iwama H."/>
            <person name="Gojobori T."/>
            <person name="Itoh T."/>
            <person name="Niimura Y."/>
            <person name="Fujii Y."/>
            <person name="Habara T."/>
            <person name="Sakai H."/>
            <person name="Sato Y."/>
            <person name="Wilson G."/>
            <person name="Kumar K."/>
            <person name="McCouch S."/>
            <person name="Juretic N."/>
            <person name="Hoen D."/>
            <person name="Wright S."/>
            <person name="Bruskiewich R."/>
            <person name="Bureau T."/>
            <person name="Miyao A."/>
            <person name="Hirochika H."/>
            <person name="Nishikawa T."/>
            <person name="Kadowaki K."/>
            <person name="Sugiura M."/>
            <person name="Burr B."/>
            <person name="Sasaki T."/>
        </authorList>
    </citation>
    <scope>NUCLEOTIDE SEQUENCE [LARGE SCALE GENOMIC DNA]</scope>
    <source>
        <strain evidence="3">cv. Nipponbare</strain>
    </source>
</reference>
<protein>
    <submittedName>
        <fullName evidence="1">Uncharacterized protein</fullName>
    </submittedName>
</protein>
<sequence>MLPDPTTSMSVNAATDSGLAHEHRHLHRRIWPRSQVPTLDPVAPASIDAAAGTAASRFSLRARPRGCTPLQACEATAPLRCASLHARGRLSSPPNVGPAAAGPRGRRASLPLLRARVSPPALVACAAVLSAFGLRTLGFWIGEMLFPASG</sequence>
<gene>
    <name evidence="2" type="ORF">B1150E06.2</name>
    <name evidence="1" type="ORF">P0416G11.46</name>
</gene>
<dbReference type="EMBL" id="AP002968">
    <property type="protein sequence ID" value="BAD61336.1"/>
    <property type="molecule type" value="Genomic_DNA"/>
</dbReference>
<accession>A0A0P0V2N9</accession>
<evidence type="ECO:0000313" key="3">
    <source>
        <dbReference type="Proteomes" id="UP000000763"/>
    </source>
</evidence>
<dbReference type="AlphaFoldDB" id="A0A0P0V2N9"/>
<evidence type="ECO:0000313" key="1">
    <source>
        <dbReference type="EMBL" id="BAD61336.1"/>
    </source>
</evidence>
<reference evidence="3" key="3">
    <citation type="journal article" date="2008" name="Nucleic Acids Res.">
        <title>The rice annotation project database (RAP-DB): 2008 update.</title>
        <authorList>
            <consortium name="The rice annotation project (RAP)"/>
        </authorList>
    </citation>
    <scope>GENOME REANNOTATION</scope>
    <source>
        <strain evidence="3">cv. Nipponbare</strain>
    </source>
</reference>
<evidence type="ECO:0000313" key="2">
    <source>
        <dbReference type="EMBL" id="BAD68905.1"/>
    </source>
</evidence>
<dbReference type="EMBL" id="AP004359">
    <property type="protein sequence ID" value="BAD68905.1"/>
    <property type="molecule type" value="Genomic_DNA"/>
</dbReference>
<proteinExistence type="predicted"/>
<dbReference type="Proteomes" id="UP000817658">
    <property type="component" value="Chromosome 1"/>
</dbReference>
<name>A0A0P0V2N9_ORYSJ</name>
<organism evidence="1">
    <name type="scientific">Oryza sativa subsp. japonica</name>
    <name type="common">Rice</name>
    <dbReference type="NCBI Taxonomy" id="39947"/>
    <lineage>
        <taxon>Eukaryota</taxon>
        <taxon>Viridiplantae</taxon>
        <taxon>Streptophyta</taxon>
        <taxon>Embryophyta</taxon>
        <taxon>Tracheophyta</taxon>
        <taxon>Spermatophyta</taxon>
        <taxon>Magnoliopsida</taxon>
        <taxon>Liliopsida</taxon>
        <taxon>Poales</taxon>
        <taxon>Poaceae</taxon>
        <taxon>BOP clade</taxon>
        <taxon>Oryzoideae</taxon>
        <taxon>Oryzeae</taxon>
        <taxon>Oryzinae</taxon>
        <taxon>Oryza</taxon>
        <taxon>Oryza sativa</taxon>
    </lineage>
</organism>
<reference evidence="1" key="1">
    <citation type="journal article" date="2002" name="Nature">
        <title>The genome sequence and structure of rice chromosome 1.</title>
        <authorList>
            <person name="Sasaki T."/>
            <person name="Matsumoto T."/>
            <person name="Yamamoto K."/>
            <person name="Sakata K."/>
            <person name="Baba T."/>
            <person name="Katayose Y."/>
            <person name="Wu J."/>
            <person name="Niimura Y."/>
            <person name="Cheng Z."/>
            <person name="Nagamura Y."/>
            <person name="Antonio B.A."/>
            <person name="Kanamori H."/>
            <person name="Hosokawa S."/>
            <person name="Masukawa M."/>
            <person name="Arikawa K."/>
            <person name="Chiden Y."/>
            <person name="Hayashi M."/>
            <person name="Okamoto M."/>
            <person name="Ando T."/>
            <person name="Aoki H."/>
            <person name="Arita K."/>
            <person name="Hamada M."/>
            <person name="Harada C."/>
            <person name="Hijishita S."/>
            <person name="Honda M."/>
            <person name="Ichikawa Y."/>
            <person name="Idonuma A."/>
            <person name="Iijima M."/>
            <person name="Ikeda M."/>
            <person name="Ikeno M."/>
            <person name="Itoh S."/>
            <person name="Itoh T."/>
            <person name="Itoh Y."/>
            <person name="Itoh Y."/>
            <person name="Iwabuchi A."/>
            <person name="Kamiya K."/>
            <person name="Karasawa W."/>
            <person name="Katagiri S."/>
            <person name="Kikuta A."/>
            <person name="Kobayashi N."/>
            <person name="Kono I."/>
            <person name="Machita K."/>
            <person name="Maehara T."/>
            <person name="Mizuno H."/>
            <person name="Mizubayashi T."/>
            <person name="Mukai Y."/>
            <person name="Nagasaki H."/>
            <person name="Nakashima M."/>
            <person name="Nakama Y."/>
            <person name="Nakamichi Y."/>
            <person name="Nakamura M."/>
            <person name="Namiki N."/>
            <person name="Negishi M."/>
            <person name="Ohta I."/>
            <person name="Ono N."/>
            <person name="Saji S."/>
            <person name="Sakai K."/>
            <person name="Shibata M."/>
            <person name="Shimokawa T."/>
            <person name="Shomura A."/>
            <person name="Song J."/>
            <person name="Takazaki Y."/>
            <person name="Terasawa K."/>
            <person name="Tsuji K."/>
            <person name="Waki K."/>
            <person name="Yamagata H."/>
            <person name="Yamane H."/>
            <person name="Yoshiki S."/>
            <person name="Yoshihara R."/>
            <person name="Yukawa K."/>
            <person name="Zhong H."/>
            <person name="Iwama H."/>
            <person name="Endo T."/>
            <person name="Ito H."/>
            <person name="Hahn J.H."/>
            <person name="Kim H.I."/>
            <person name="Eun M.Y."/>
            <person name="Yano M."/>
            <person name="Jiang J."/>
            <person name="Gojobori T."/>
        </authorList>
    </citation>
    <scope>NUCLEOTIDE SEQUENCE</scope>
</reference>
<dbReference type="Proteomes" id="UP000000763">
    <property type="component" value="Chromosome 1"/>
</dbReference>